<protein>
    <submittedName>
        <fullName evidence="1">Uncharacterized protein</fullName>
    </submittedName>
</protein>
<organism evidence="1 2">
    <name type="scientific">Sus scrofa</name>
    <name type="common">Pig</name>
    <dbReference type="NCBI Taxonomy" id="9823"/>
    <lineage>
        <taxon>Eukaryota</taxon>
        <taxon>Metazoa</taxon>
        <taxon>Chordata</taxon>
        <taxon>Craniata</taxon>
        <taxon>Vertebrata</taxon>
        <taxon>Euteleostomi</taxon>
        <taxon>Mammalia</taxon>
        <taxon>Eutheria</taxon>
        <taxon>Laurasiatheria</taxon>
        <taxon>Artiodactyla</taxon>
        <taxon>Suina</taxon>
        <taxon>Suidae</taxon>
        <taxon>Sus</taxon>
    </lineage>
</organism>
<dbReference type="Proteomes" id="UP000694727">
    <property type="component" value="Unplaced"/>
</dbReference>
<evidence type="ECO:0000313" key="1">
    <source>
        <dbReference type="Ensembl" id="ENSSSCP00025006671.1"/>
    </source>
</evidence>
<dbReference type="AlphaFoldDB" id="A0A8D0UI52"/>
<accession>A0A8D0UI52</accession>
<proteinExistence type="predicted"/>
<evidence type="ECO:0000313" key="2">
    <source>
        <dbReference type="Proteomes" id="UP000694727"/>
    </source>
</evidence>
<reference evidence="1" key="1">
    <citation type="submission" date="2025-08" db="UniProtKB">
        <authorList>
            <consortium name="Ensembl"/>
        </authorList>
    </citation>
    <scope>IDENTIFICATION</scope>
</reference>
<dbReference type="Ensembl" id="ENSSSCT00025016724.1">
    <property type="protein sequence ID" value="ENSSSCP00025006671.1"/>
    <property type="gene ID" value="ENSSSCG00025012653.1"/>
</dbReference>
<name>A0A8D0UI52_PIG</name>
<sequence>MGTSICHRCCPKKSKNNNNHVIRQPHSWAYIQTKLSHKNACSPMFIAAVFTIAKTWKQLKCSSTDKWIKKMWYIYTVEYYSVIKKSEIMPFVATRMKLEILILNGVRTRKTNIVSLIFGI</sequence>